<evidence type="ECO:0000313" key="1">
    <source>
        <dbReference type="EMBL" id="CAF5179720.1"/>
    </source>
</evidence>
<dbReference type="SUPFAM" id="SSF52540">
    <property type="entry name" value="P-loop containing nucleoside triphosphate hydrolases"/>
    <property type="match status" value="1"/>
</dbReference>
<name>A0A8S3H9C4_9BILA</name>
<dbReference type="InterPro" id="IPR027417">
    <property type="entry name" value="P-loop_NTPase"/>
</dbReference>
<organism evidence="1 2">
    <name type="scientific">Rotaria magnacalcarata</name>
    <dbReference type="NCBI Taxonomy" id="392030"/>
    <lineage>
        <taxon>Eukaryota</taxon>
        <taxon>Metazoa</taxon>
        <taxon>Spiralia</taxon>
        <taxon>Gnathifera</taxon>
        <taxon>Rotifera</taxon>
        <taxon>Eurotatoria</taxon>
        <taxon>Bdelloidea</taxon>
        <taxon>Philodinida</taxon>
        <taxon>Philodinidae</taxon>
        <taxon>Rotaria</taxon>
    </lineage>
</organism>
<dbReference type="AlphaFoldDB" id="A0A8S3H9C4"/>
<dbReference type="EMBL" id="CAJOBH010289818">
    <property type="protein sequence ID" value="CAF5179720.1"/>
    <property type="molecule type" value="Genomic_DNA"/>
</dbReference>
<accession>A0A8S3H9C4</accession>
<dbReference type="InterPro" id="IPR026314">
    <property type="entry name" value="YLP_motif_con_p1"/>
</dbReference>
<gene>
    <name evidence="1" type="ORF">BYL167_LOCUS78776</name>
</gene>
<dbReference type="PANTHER" id="PTHR13413:SF0">
    <property type="entry name" value="YLP MOTIF-CONTAINING PROTEIN 1"/>
    <property type="match status" value="1"/>
</dbReference>
<comment type="caution">
    <text evidence="1">The sequence shown here is derived from an EMBL/GenBank/DDBJ whole genome shotgun (WGS) entry which is preliminary data.</text>
</comment>
<proteinExistence type="predicted"/>
<evidence type="ECO:0000313" key="2">
    <source>
        <dbReference type="Proteomes" id="UP000681967"/>
    </source>
</evidence>
<dbReference type="PANTHER" id="PTHR13413">
    <property type="entry name" value="YLP MOTIF CONTAINING PROTEIN NUCLEAR PROTEIN ZAP"/>
    <property type="match status" value="1"/>
</dbReference>
<protein>
    <submittedName>
        <fullName evidence="1">Uncharacterized protein</fullName>
    </submittedName>
</protein>
<dbReference type="Proteomes" id="UP000681967">
    <property type="component" value="Unassembled WGS sequence"/>
</dbReference>
<feature type="non-terminal residue" evidence="1">
    <location>
        <position position="1"/>
    </location>
</feature>
<reference evidence="1" key="1">
    <citation type="submission" date="2021-02" db="EMBL/GenBank/DDBJ databases">
        <authorList>
            <person name="Nowell W R."/>
        </authorList>
    </citation>
    <scope>NUCLEOTIDE SEQUENCE</scope>
</reference>
<dbReference type="GO" id="GO:0005634">
    <property type="term" value="C:nucleus"/>
    <property type="evidence" value="ECO:0007669"/>
    <property type="project" value="InterPro"/>
</dbReference>
<sequence>MKSFGFLLQIDTLLKEPGRLQRPGQLIIFLRGLPGSGKSYVAELIKNEEELNSKGTNKPKILS</sequence>
<dbReference type="Gene3D" id="3.40.50.300">
    <property type="entry name" value="P-loop containing nucleotide triphosphate hydrolases"/>
    <property type="match status" value="1"/>
</dbReference>
<dbReference type="GO" id="GO:0032204">
    <property type="term" value="P:regulation of telomere maintenance"/>
    <property type="evidence" value="ECO:0007669"/>
    <property type="project" value="TreeGrafter"/>
</dbReference>